<dbReference type="EMBL" id="DYVY01000107">
    <property type="protein sequence ID" value="HJF94470.1"/>
    <property type="molecule type" value="Genomic_DNA"/>
</dbReference>
<protein>
    <recommendedName>
        <fullName evidence="3">DUF1444 domain-containing protein</fullName>
    </recommendedName>
</protein>
<dbReference type="AlphaFoldDB" id="A0A921I0Z8"/>
<reference evidence="1" key="1">
    <citation type="journal article" date="2021" name="PeerJ">
        <title>Extensive microbial diversity within the chicken gut microbiome revealed by metagenomics and culture.</title>
        <authorList>
            <person name="Gilroy R."/>
            <person name="Ravi A."/>
            <person name="Getino M."/>
            <person name="Pursley I."/>
            <person name="Horton D.L."/>
            <person name="Alikhan N.F."/>
            <person name="Baker D."/>
            <person name="Gharbi K."/>
            <person name="Hall N."/>
            <person name="Watson M."/>
            <person name="Adriaenssens E.M."/>
            <person name="Foster-Nyarko E."/>
            <person name="Jarju S."/>
            <person name="Secka A."/>
            <person name="Antonio M."/>
            <person name="Oren A."/>
            <person name="Chaudhuri R.R."/>
            <person name="La Ragione R."/>
            <person name="Hildebrand F."/>
            <person name="Pallen M.J."/>
        </authorList>
    </citation>
    <scope>NUCLEOTIDE SEQUENCE</scope>
    <source>
        <strain evidence="1">ChiSjej5B23-16112</strain>
    </source>
</reference>
<name>A0A921I0Z8_9FIRM</name>
<sequence>MNKYEEEKYRMENIGDKIYPWVKEELRDSHALNGKNISAKDTPLISFVGDLTVMLVIQRGEDAYEIIKDNMLPPDCDIEQLYYKACENLARDVEFVFGHTCYGGFAVLADGHHEASSLCLRHIWDVCAQKLEDDLVIMAPSKDMVLFVPAKEEEKLERMVEFGKEAYDRSDDKVSRNLMIFTKEGKELLAYDKVQH</sequence>
<dbReference type="Proteomes" id="UP000769156">
    <property type="component" value="Unassembled WGS sequence"/>
</dbReference>
<proteinExistence type="predicted"/>
<comment type="caution">
    <text evidence="1">The sequence shown here is derived from an EMBL/GenBank/DDBJ whole genome shotgun (WGS) entry which is preliminary data.</text>
</comment>
<evidence type="ECO:0000313" key="1">
    <source>
        <dbReference type="EMBL" id="HJF94470.1"/>
    </source>
</evidence>
<accession>A0A921I0Z8</accession>
<gene>
    <name evidence="1" type="ORF">K8V82_06730</name>
</gene>
<evidence type="ECO:0008006" key="3">
    <source>
        <dbReference type="Google" id="ProtNLM"/>
    </source>
</evidence>
<evidence type="ECO:0000313" key="2">
    <source>
        <dbReference type="Proteomes" id="UP000769156"/>
    </source>
</evidence>
<organism evidence="1 2">
    <name type="scientific">Lachnoclostridium phocaeense</name>
    <dbReference type="NCBI Taxonomy" id="1871021"/>
    <lineage>
        <taxon>Bacteria</taxon>
        <taxon>Bacillati</taxon>
        <taxon>Bacillota</taxon>
        <taxon>Clostridia</taxon>
        <taxon>Lachnospirales</taxon>
        <taxon>Lachnospiraceae</taxon>
    </lineage>
</organism>
<reference evidence="1" key="2">
    <citation type="submission" date="2021-09" db="EMBL/GenBank/DDBJ databases">
        <authorList>
            <person name="Gilroy R."/>
        </authorList>
    </citation>
    <scope>NUCLEOTIDE SEQUENCE</scope>
    <source>
        <strain evidence="1">ChiSjej5B23-16112</strain>
    </source>
</reference>